<evidence type="ECO:0000259" key="2">
    <source>
        <dbReference type="PROSITE" id="PS51304"/>
    </source>
</evidence>
<keyword evidence="4" id="KW-1185">Reference proteome</keyword>
<evidence type="ECO:0000313" key="4">
    <source>
        <dbReference type="Proteomes" id="UP000054359"/>
    </source>
</evidence>
<evidence type="ECO:0000256" key="1">
    <source>
        <dbReference type="ARBA" id="ARBA00022734"/>
    </source>
</evidence>
<reference evidence="3 4" key="1">
    <citation type="submission" date="2013-11" db="EMBL/GenBank/DDBJ databases">
        <title>Genome sequencing of Stegodyphus mimosarum.</title>
        <authorList>
            <person name="Bechsgaard J."/>
        </authorList>
    </citation>
    <scope>NUCLEOTIDE SEQUENCE [LARGE SCALE GENOMIC DNA]</scope>
</reference>
<dbReference type="Proteomes" id="UP000054359">
    <property type="component" value="Unassembled WGS sequence"/>
</dbReference>
<keyword evidence="1" id="KW-0430">Lectin</keyword>
<protein>
    <recommendedName>
        <fullName evidence="2">Galectin domain-containing protein</fullName>
    </recommendedName>
</protein>
<gene>
    <name evidence="3" type="ORF">X975_00132</name>
</gene>
<dbReference type="EMBL" id="KK116783">
    <property type="protein sequence ID" value="KFM68738.1"/>
    <property type="molecule type" value="Genomic_DNA"/>
</dbReference>
<proteinExistence type="predicted"/>
<name>A0A087TUE9_STEMI</name>
<accession>A0A087TUE9</accession>
<sequence>MMDSNVYNPSVPFTGPLPGSLQPGNLIRISGTVASSAS</sequence>
<dbReference type="InterPro" id="IPR013320">
    <property type="entry name" value="ConA-like_dom_sf"/>
</dbReference>
<dbReference type="AlphaFoldDB" id="A0A087TUE9"/>
<dbReference type="PROSITE" id="PS51304">
    <property type="entry name" value="GALECTIN"/>
    <property type="match status" value="1"/>
</dbReference>
<organism evidence="3 4">
    <name type="scientific">Stegodyphus mimosarum</name>
    <name type="common">African social velvet spider</name>
    <dbReference type="NCBI Taxonomy" id="407821"/>
    <lineage>
        <taxon>Eukaryota</taxon>
        <taxon>Metazoa</taxon>
        <taxon>Ecdysozoa</taxon>
        <taxon>Arthropoda</taxon>
        <taxon>Chelicerata</taxon>
        <taxon>Arachnida</taxon>
        <taxon>Araneae</taxon>
        <taxon>Araneomorphae</taxon>
        <taxon>Entelegynae</taxon>
        <taxon>Eresoidea</taxon>
        <taxon>Eresidae</taxon>
        <taxon>Stegodyphus</taxon>
    </lineage>
</organism>
<dbReference type="InterPro" id="IPR001079">
    <property type="entry name" value="Galectin_CRD"/>
</dbReference>
<dbReference type="OrthoDB" id="6251307at2759"/>
<dbReference type="Gene3D" id="2.60.120.200">
    <property type="match status" value="1"/>
</dbReference>
<feature type="domain" description="Galectin" evidence="2">
    <location>
        <begin position="13"/>
        <end position="38"/>
    </location>
</feature>
<dbReference type="SUPFAM" id="SSF49899">
    <property type="entry name" value="Concanavalin A-like lectins/glucanases"/>
    <property type="match status" value="1"/>
</dbReference>
<feature type="non-terminal residue" evidence="3">
    <location>
        <position position="38"/>
    </location>
</feature>
<dbReference type="GO" id="GO:0030246">
    <property type="term" value="F:carbohydrate binding"/>
    <property type="evidence" value="ECO:0007669"/>
    <property type="project" value="UniProtKB-KW"/>
</dbReference>
<evidence type="ECO:0000313" key="3">
    <source>
        <dbReference type="EMBL" id="KFM68738.1"/>
    </source>
</evidence>